<reference evidence="2" key="1">
    <citation type="journal article" date="2020" name="Microbiol. Resour. Announc.">
        <title>Complete Genome Sequence of Moraxella osloensis Strain YV1, Isolated from an Australian Wastewater Treatment Plant.</title>
        <authorList>
            <person name="Batinovic S."/>
            <person name="Rice D.T.F."/>
            <person name="Seviour R.J."/>
            <person name="Petrovski S."/>
        </authorList>
    </citation>
    <scope>NUCLEOTIDE SEQUENCE</scope>
    <source>
        <strain evidence="2">YV1</strain>
    </source>
</reference>
<dbReference type="Pfam" id="PF09937">
    <property type="entry name" value="DUF2169"/>
    <property type="match status" value="1"/>
</dbReference>
<accession>A0A6P1KFK2</accession>
<proteinExistence type="predicted"/>
<dbReference type="InterPro" id="IPR018683">
    <property type="entry name" value="DUF2169"/>
</dbReference>
<keyword evidence="2" id="KW-0614">Plasmid</keyword>
<geneLocation type="plasmid" evidence="2">
    <name>p1</name>
</geneLocation>
<feature type="domain" description="DUF2169" evidence="1">
    <location>
        <begin position="24"/>
        <end position="316"/>
    </location>
</feature>
<protein>
    <submittedName>
        <fullName evidence="2">DUF2169 domain-containing protein</fullName>
    </submittedName>
</protein>
<evidence type="ECO:0000259" key="1">
    <source>
        <dbReference type="Pfam" id="PF09937"/>
    </source>
</evidence>
<gene>
    <name evidence="2" type="ORF">GSF12_12480</name>
</gene>
<dbReference type="AlphaFoldDB" id="A0A6P1KFK2"/>
<sequence length="323" mass="36875">MVALVNLSQKNYPVFGFEHKLLVGNPYYIVILKQSFSLREDGTIKPLIKPIDIRLSDVVKQDSRWDSVRYPSDLIPYKPNAEIIVVGSAQQPTPKTEWLCDIRLDGLRENHWDATYQSWHKSLVVSGERFWEGHGSRWQLTKPSHTRKVELGYENAYGGHFKLVKPDSPEIPTLDYSPNPSGTGWLPSHKDLAALTLEQYTIAHNHLAGLERIRVPQLIAISDTQQPQLPQSPYQPIPVAGFGSYANFWQPRMQYLSDKLDWSEEATGGGYPVDFDMRHWQQTSQDQWLPFHPIGGERLTLTGFFPEGKQSYTLPRAIALQNP</sequence>
<organism evidence="2">
    <name type="scientific">Faucicola osloensis</name>
    <name type="common">Moraxella osloensis</name>
    <dbReference type="NCBI Taxonomy" id="34062"/>
    <lineage>
        <taxon>Bacteria</taxon>
        <taxon>Pseudomonadati</taxon>
        <taxon>Pseudomonadota</taxon>
        <taxon>Gammaproteobacteria</taxon>
        <taxon>Moraxellales</taxon>
        <taxon>Moraxellaceae</taxon>
        <taxon>Faucicola</taxon>
    </lineage>
</organism>
<name>A0A6P1KFK2_FAUOS</name>
<dbReference type="EMBL" id="CP047227">
    <property type="protein sequence ID" value="QHG10798.1"/>
    <property type="molecule type" value="Genomic_DNA"/>
</dbReference>
<evidence type="ECO:0000313" key="2">
    <source>
        <dbReference type="EMBL" id="QHG10798.1"/>
    </source>
</evidence>